<sequence length="189" mass="21485">MYTSMYYVLTYFAGSFGRYNVHAKIFRWLMTMYPIITALTGFQFTNLLPYILQVVPTVTGYYTMPGFLSPQLKPQKPLTTTACLTPPLVLCTLLSIIQTQTKNSGPWKVCYSTIDQKLPNIHITKSVTQGHYSVPPYIQQEVQQHICLPDSNWLAPNSQAYFHSPSHPWSCWSEQFSSWYSLPGTPGVG</sequence>
<dbReference type="EMBL" id="QTSX02006484">
    <property type="protein sequence ID" value="KAJ9053850.1"/>
    <property type="molecule type" value="Genomic_DNA"/>
</dbReference>
<accession>A0ACC2RUT0</accession>
<reference evidence="1" key="1">
    <citation type="submission" date="2022-04" db="EMBL/GenBank/DDBJ databases">
        <title>Genome of the entomopathogenic fungus Entomophthora muscae.</title>
        <authorList>
            <person name="Elya C."/>
            <person name="Lovett B.R."/>
            <person name="Lee E."/>
            <person name="Macias A.M."/>
            <person name="Hajek A.E."/>
            <person name="De Bivort B.L."/>
            <person name="Kasson M.T."/>
            <person name="De Fine Licht H.H."/>
            <person name="Stajich J.E."/>
        </authorList>
    </citation>
    <scope>NUCLEOTIDE SEQUENCE</scope>
    <source>
        <strain evidence="1">Berkeley</strain>
    </source>
</reference>
<proteinExistence type="predicted"/>
<protein>
    <submittedName>
        <fullName evidence="1">Uncharacterized protein</fullName>
    </submittedName>
</protein>
<comment type="caution">
    <text evidence="1">The sequence shown here is derived from an EMBL/GenBank/DDBJ whole genome shotgun (WGS) entry which is preliminary data.</text>
</comment>
<evidence type="ECO:0000313" key="1">
    <source>
        <dbReference type="EMBL" id="KAJ9053850.1"/>
    </source>
</evidence>
<dbReference type="Proteomes" id="UP001165960">
    <property type="component" value="Unassembled WGS sequence"/>
</dbReference>
<keyword evidence="2" id="KW-1185">Reference proteome</keyword>
<name>A0ACC2RUT0_9FUNG</name>
<evidence type="ECO:0000313" key="2">
    <source>
        <dbReference type="Proteomes" id="UP001165960"/>
    </source>
</evidence>
<organism evidence="1 2">
    <name type="scientific">Entomophthora muscae</name>
    <dbReference type="NCBI Taxonomy" id="34485"/>
    <lineage>
        <taxon>Eukaryota</taxon>
        <taxon>Fungi</taxon>
        <taxon>Fungi incertae sedis</taxon>
        <taxon>Zoopagomycota</taxon>
        <taxon>Entomophthoromycotina</taxon>
        <taxon>Entomophthoromycetes</taxon>
        <taxon>Entomophthorales</taxon>
        <taxon>Entomophthoraceae</taxon>
        <taxon>Entomophthora</taxon>
    </lineage>
</organism>
<gene>
    <name evidence="1" type="ORF">DSO57_1020293</name>
</gene>